<dbReference type="RefSeq" id="WP_305938083.1">
    <property type="nucleotide sequence ID" value="NZ_CP132191.1"/>
</dbReference>
<keyword evidence="2" id="KW-1185">Reference proteome</keyword>
<evidence type="ECO:0000313" key="2">
    <source>
        <dbReference type="Proteomes" id="UP001237011"/>
    </source>
</evidence>
<proteinExistence type="predicted"/>
<sequence>MKKTFIWKNPQAKNNEQVIIQVNGEGGKSKELKIGTLNSVKKQCPIFEDILNKISNFPLPEEMYQEVNKEIVMGILTTFAKLADSNEEGIRQRQAEVDKFEKEMMDSHDHITTTESHAYEFFHEIYVNFNPYGYLKDSVKKECFEKFSISEFYKMGLGNVFILPHEIEELDHVRDINKYVELYFGVKGMMEYRKFRDNFWKSIVARTEELEGLSFILFNNRFVVWTSNLIRNKYSFYLSTVSDFHSTLIKFIMYLIYIGGARHNDSDVENLDNIMDFIFNYNKNVTINKLNQKSGVRWENNGINSKYRKYFAEGIEIVLGEKNV</sequence>
<organism evidence="1 2">
    <name type="scientific">Mycoplasma seminis</name>
    <dbReference type="NCBI Taxonomy" id="512749"/>
    <lineage>
        <taxon>Bacteria</taxon>
        <taxon>Bacillati</taxon>
        <taxon>Mycoplasmatota</taxon>
        <taxon>Mollicutes</taxon>
        <taxon>Mycoplasmataceae</taxon>
        <taxon>Mycoplasma</taxon>
    </lineage>
</organism>
<protein>
    <submittedName>
        <fullName evidence="1">Uncharacterized protein</fullName>
    </submittedName>
</protein>
<reference evidence="1" key="1">
    <citation type="submission" date="2023-08" db="EMBL/GenBank/DDBJ databases">
        <title>Complete genome sequence of Mycoplasma seminis 2200.</title>
        <authorList>
            <person name="Spergser J."/>
        </authorList>
    </citation>
    <scope>NUCLEOTIDE SEQUENCE [LARGE SCALE GENOMIC DNA]</scope>
    <source>
        <strain evidence="1">2200</strain>
    </source>
</reference>
<accession>A0ABY9HAQ7</accession>
<evidence type="ECO:0000313" key="1">
    <source>
        <dbReference type="EMBL" id="WLP85654.1"/>
    </source>
</evidence>
<dbReference type="Proteomes" id="UP001237011">
    <property type="component" value="Chromosome"/>
</dbReference>
<dbReference type="EMBL" id="CP132191">
    <property type="protein sequence ID" value="WLP85654.1"/>
    <property type="molecule type" value="Genomic_DNA"/>
</dbReference>
<name>A0ABY9HAQ7_9MOLU</name>
<gene>
    <name evidence="1" type="ORF">Q8852_00635</name>
</gene>